<protein>
    <submittedName>
        <fullName evidence="2">Uncharacterized protein</fullName>
    </submittedName>
</protein>
<comment type="caution">
    <text evidence="2">The sequence shown here is derived from an EMBL/GenBank/DDBJ whole genome shotgun (WGS) entry which is preliminary data.</text>
</comment>
<proteinExistence type="predicted"/>
<name>A0A699L3V0_TANCI</name>
<dbReference type="EMBL" id="BKCJ010578673">
    <property type="protein sequence ID" value="GFB22094.1"/>
    <property type="molecule type" value="Genomic_DNA"/>
</dbReference>
<gene>
    <name evidence="2" type="ORF">Tci_694065</name>
</gene>
<evidence type="ECO:0000256" key="1">
    <source>
        <dbReference type="SAM" id="MobiDB-lite"/>
    </source>
</evidence>
<feature type="compositionally biased region" description="Polar residues" evidence="1">
    <location>
        <begin position="9"/>
        <end position="24"/>
    </location>
</feature>
<sequence length="76" mass="8277">MAKPDKTNLDNTARSSPNNTNTKGNPHRPSGLINLDDGDIMVNNTMVVLLEKLLAFLNTGVLREINDEVDSGNDLN</sequence>
<accession>A0A699L3V0</accession>
<dbReference type="AlphaFoldDB" id="A0A699L3V0"/>
<feature type="region of interest" description="Disordered" evidence="1">
    <location>
        <begin position="1"/>
        <end position="36"/>
    </location>
</feature>
<organism evidence="2">
    <name type="scientific">Tanacetum cinerariifolium</name>
    <name type="common">Dalmatian daisy</name>
    <name type="synonym">Chrysanthemum cinerariifolium</name>
    <dbReference type="NCBI Taxonomy" id="118510"/>
    <lineage>
        <taxon>Eukaryota</taxon>
        <taxon>Viridiplantae</taxon>
        <taxon>Streptophyta</taxon>
        <taxon>Embryophyta</taxon>
        <taxon>Tracheophyta</taxon>
        <taxon>Spermatophyta</taxon>
        <taxon>Magnoliopsida</taxon>
        <taxon>eudicotyledons</taxon>
        <taxon>Gunneridae</taxon>
        <taxon>Pentapetalae</taxon>
        <taxon>asterids</taxon>
        <taxon>campanulids</taxon>
        <taxon>Asterales</taxon>
        <taxon>Asteraceae</taxon>
        <taxon>Asteroideae</taxon>
        <taxon>Anthemideae</taxon>
        <taxon>Anthemidinae</taxon>
        <taxon>Tanacetum</taxon>
    </lineage>
</organism>
<evidence type="ECO:0000313" key="2">
    <source>
        <dbReference type="EMBL" id="GFB22094.1"/>
    </source>
</evidence>
<reference evidence="2" key="1">
    <citation type="journal article" date="2019" name="Sci. Rep.">
        <title>Draft genome of Tanacetum cinerariifolium, the natural source of mosquito coil.</title>
        <authorList>
            <person name="Yamashiro T."/>
            <person name="Shiraishi A."/>
            <person name="Satake H."/>
            <person name="Nakayama K."/>
        </authorList>
    </citation>
    <scope>NUCLEOTIDE SEQUENCE</scope>
</reference>